<dbReference type="Proteomes" id="UP000063718">
    <property type="component" value="Unassembled WGS sequence"/>
</dbReference>
<evidence type="ECO:0000313" key="1">
    <source>
        <dbReference type="EMBL" id="GAF25768.1"/>
    </source>
</evidence>
<accession>A0A0S6UCV2</accession>
<dbReference type="EMBL" id="DF238840">
    <property type="protein sequence ID" value="GAF25768.1"/>
    <property type="molecule type" value="Genomic_DNA"/>
</dbReference>
<proteinExistence type="predicted"/>
<protein>
    <submittedName>
        <fullName evidence="1">Uncharacterized protein</fullName>
    </submittedName>
</protein>
<name>A0A0S6UCV2_NEOTH</name>
<sequence>MIQAGRLPALQSGIANAILALFIKVPDEMVE</sequence>
<dbReference type="AlphaFoldDB" id="A0A0S6UCV2"/>
<reference evidence="1" key="1">
    <citation type="journal article" date="2014" name="Gene">
        <title>Genome-guided analysis of transformation efficiency and carbon dioxide assimilation by Moorella thermoacetica Y72.</title>
        <authorList>
            <person name="Tsukahara K."/>
            <person name="Kita A."/>
            <person name="Nakashimada Y."/>
            <person name="Hoshino T."/>
            <person name="Murakami K."/>
        </authorList>
    </citation>
    <scope>NUCLEOTIDE SEQUENCE [LARGE SCALE GENOMIC DNA]</scope>
    <source>
        <strain evidence="1">Y72</strain>
    </source>
</reference>
<organism evidence="1">
    <name type="scientific">Moorella thermoacetica Y72</name>
    <dbReference type="NCBI Taxonomy" id="1325331"/>
    <lineage>
        <taxon>Bacteria</taxon>
        <taxon>Bacillati</taxon>
        <taxon>Bacillota</taxon>
        <taxon>Clostridia</taxon>
        <taxon>Neomoorellales</taxon>
        <taxon>Neomoorellaceae</taxon>
        <taxon>Neomoorella</taxon>
    </lineage>
</organism>
<gene>
    <name evidence="1" type="ORF">MTY_1105</name>
</gene>